<dbReference type="PROSITE" id="PS01066">
    <property type="entry name" value="UPP_SYNTHASE"/>
    <property type="match status" value="1"/>
</dbReference>
<dbReference type="EC" id="2.5.1.-" evidence="2"/>
<dbReference type="InterPro" id="IPR018520">
    <property type="entry name" value="UPP_synth-like_CS"/>
</dbReference>
<evidence type="ECO:0000256" key="2">
    <source>
        <dbReference type="HAMAP-Rule" id="MF_01139"/>
    </source>
</evidence>
<comment type="caution">
    <text evidence="3">The sequence shown here is derived from an EMBL/GenBank/DDBJ whole genome shotgun (WGS) entry which is preliminary data.</text>
</comment>
<sequence>MINNLDTKALPVHVGIIMDGNGRWAQKRSLPRTAGHKEGLEAAKRIVKKAAELGIKYVTLYTFSTENWKRTQEEVGFLMNLIKLHLRAEYEFYKKNGIRIKHIGNIQALPEDVRKEMISAEKETENFNTTTVVLAINYGGRDEIARAVKKMIAGQLVSDTVEQQIPLCFDFPELPDADLIIRTGGEKRLSNFLMWHSAYSELEFSDTLWPDYTPEEFTEALQHFQMRNRRFGAVTDVNNEVRG</sequence>
<dbReference type="GO" id="GO:0016094">
    <property type="term" value="P:polyprenol biosynthetic process"/>
    <property type="evidence" value="ECO:0007669"/>
    <property type="project" value="TreeGrafter"/>
</dbReference>
<evidence type="ECO:0000313" key="4">
    <source>
        <dbReference type="Proteomes" id="UP000823914"/>
    </source>
</evidence>
<comment type="function">
    <text evidence="2">Catalyzes the condensation of isopentenyl diphosphate (IPP) with allylic pyrophosphates generating different type of terpenoids.</text>
</comment>
<dbReference type="Proteomes" id="UP000823914">
    <property type="component" value="Unassembled WGS sequence"/>
</dbReference>
<comment type="subunit">
    <text evidence="2">Homodimer.</text>
</comment>
<dbReference type="AlphaFoldDB" id="A0A9E2L197"/>
<feature type="binding site" evidence="2">
    <location>
        <begin position="188"/>
        <end position="190"/>
    </location>
    <ligand>
        <name>substrate</name>
    </ligand>
</feature>
<dbReference type="SUPFAM" id="SSF64005">
    <property type="entry name" value="Undecaprenyl diphosphate synthase"/>
    <property type="match status" value="1"/>
</dbReference>
<dbReference type="InterPro" id="IPR036424">
    <property type="entry name" value="UPP_synth-like_sf"/>
</dbReference>
<dbReference type="GO" id="GO:0045547">
    <property type="term" value="F:ditrans,polycis-polyprenyl diphosphate synthase [(2E,6E)-farnesyl diphosphate specific] activity"/>
    <property type="evidence" value="ECO:0007669"/>
    <property type="project" value="TreeGrafter"/>
</dbReference>
<feature type="binding site" evidence="2">
    <location>
        <position position="68"/>
    </location>
    <ligand>
        <name>substrate</name>
    </ligand>
</feature>
<feature type="binding site" evidence="2">
    <location>
        <position position="201"/>
    </location>
    <ligand>
        <name>Mg(2+)</name>
        <dbReference type="ChEBI" id="CHEBI:18420"/>
    </ligand>
</feature>
<feature type="binding site" evidence="2">
    <location>
        <position position="32"/>
    </location>
    <ligand>
        <name>substrate</name>
    </ligand>
</feature>
<protein>
    <recommendedName>
        <fullName evidence="2">Isoprenyl transferase</fullName>
        <ecNumber evidence="2">2.5.1.-</ecNumber>
    </recommendedName>
</protein>
<dbReference type="PANTHER" id="PTHR10291">
    <property type="entry name" value="DEHYDRODOLICHYL DIPHOSPHATE SYNTHASE FAMILY MEMBER"/>
    <property type="match status" value="1"/>
</dbReference>
<feature type="binding site" evidence="2">
    <location>
        <position position="36"/>
    </location>
    <ligand>
        <name>substrate</name>
    </ligand>
</feature>
<dbReference type="PANTHER" id="PTHR10291:SF0">
    <property type="entry name" value="DEHYDRODOLICHYL DIPHOSPHATE SYNTHASE 2"/>
    <property type="match status" value="1"/>
</dbReference>
<feature type="binding site" evidence="2">
    <location>
        <begin position="20"/>
        <end position="23"/>
    </location>
    <ligand>
        <name>substrate</name>
    </ligand>
</feature>
<gene>
    <name evidence="3" type="primary">uppS</name>
    <name evidence="3" type="ORF">IAA16_02055</name>
</gene>
<dbReference type="EMBL" id="JAHLFV010000046">
    <property type="protein sequence ID" value="MBU3849330.1"/>
    <property type="molecule type" value="Genomic_DNA"/>
</dbReference>
<dbReference type="NCBIfam" id="TIGR00055">
    <property type="entry name" value="uppS"/>
    <property type="match status" value="1"/>
</dbReference>
<dbReference type="InterPro" id="IPR001441">
    <property type="entry name" value="UPP_synth-like"/>
</dbReference>
<evidence type="ECO:0000313" key="3">
    <source>
        <dbReference type="EMBL" id="MBU3849330.1"/>
    </source>
</evidence>
<dbReference type="GO" id="GO:0000287">
    <property type="term" value="F:magnesium ion binding"/>
    <property type="evidence" value="ECO:0007669"/>
    <property type="project" value="UniProtKB-UniRule"/>
</dbReference>
<dbReference type="Gene3D" id="3.40.1180.10">
    <property type="entry name" value="Decaprenyl diphosphate synthase-like"/>
    <property type="match status" value="1"/>
</dbReference>
<name>A0A9E2L197_9SPIR</name>
<comment type="cofactor">
    <cofactor evidence="2">
        <name>Mg(2+)</name>
        <dbReference type="ChEBI" id="CHEBI:18420"/>
    </cofactor>
    <text evidence="2">Binds 2 magnesium ions per subunit.</text>
</comment>
<keyword evidence="2" id="KW-0479">Metal-binding</keyword>
<reference evidence="3" key="1">
    <citation type="journal article" date="2021" name="PeerJ">
        <title>Extensive microbial diversity within the chicken gut microbiome revealed by metagenomics and culture.</title>
        <authorList>
            <person name="Gilroy R."/>
            <person name="Ravi A."/>
            <person name="Getino M."/>
            <person name="Pursley I."/>
            <person name="Horton D.L."/>
            <person name="Alikhan N.F."/>
            <person name="Baker D."/>
            <person name="Gharbi K."/>
            <person name="Hall N."/>
            <person name="Watson M."/>
            <person name="Adriaenssens E.M."/>
            <person name="Foster-Nyarko E."/>
            <person name="Jarju S."/>
            <person name="Secka A."/>
            <person name="Antonio M."/>
            <person name="Oren A."/>
            <person name="Chaudhuri R.R."/>
            <person name="La Ragione R."/>
            <person name="Hildebrand F."/>
            <person name="Pallen M.J."/>
        </authorList>
    </citation>
    <scope>NUCLEOTIDE SEQUENCE</scope>
    <source>
        <strain evidence="3">Gambia15-2214</strain>
    </source>
</reference>
<organism evidence="3 4">
    <name type="scientific">Candidatus Treponema excrementipullorum</name>
    <dbReference type="NCBI Taxonomy" id="2838768"/>
    <lineage>
        <taxon>Bacteria</taxon>
        <taxon>Pseudomonadati</taxon>
        <taxon>Spirochaetota</taxon>
        <taxon>Spirochaetia</taxon>
        <taxon>Spirochaetales</taxon>
        <taxon>Treponemataceae</taxon>
        <taxon>Treponema</taxon>
    </lineage>
</organism>
<feature type="binding site" evidence="2">
    <location>
        <begin position="64"/>
        <end position="66"/>
    </location>
    <ligand>
        <name>substrate</name>
    </ligand>
</feature>
<feature type="binding site" evidence="2">
    <location>
        <position position="70"/>
    </location>
    <ligand>
        <name>substrate</name>
    </ligand>
</feature>
<feature type="binding site" evidence="2">
    <location>
        <position position="24"/>
    </location>
    <ligand>
        <name>substrate</name>
    </ligand>
</feature>
<reference evidence="3" key="2">
    <citation type="submission" date="2021-04" db="EMBL/GenBank/DDBJ databases">
        <authorList>
            <person name="Gilroy R."/>
        </authorList>
    </citation>
    <scope>NUCLEOTIDE SEQUENCE</scope>
    <source>
        <strain evidence="3">Gambia15-2214</strain>
    </source>
</reference>
<keyword evidence="2" id="KW-0460">Magnesium</keyword>
<comment type="similarity">
    <text evidence="2">Belongs to the UPP synthase family.</text>
</comment>
<keyword evidence="1 2" id="KW-0808">Transferase</keyword>
<dbReference type="HAMAP" id="MF_01139">
    <property type="entry name" value="ISPT"/>
    <property type="match status" value="1"/>
</dbReference>
<evidence type="ECO:0000256" key="1">
    <source>
        <dbReference type="ARBA" id="ARBA00022679"/>
    </source>
</evidence>
<dbReference type="CDD" id="cd00475">
    <property type="entry name" value="Cis_IPPS"/>
    <property type="match status" value="1"/>
</dbReference>
<proteinExistence type="inferred from homology"/>
<feature type="active site" description="Proton acceptor" evidence="2">
    <location>
        <position position="67"/>
    </location>
</feature>
<accession>A0A9E2L197</accession>
<dbReference type="Pfam" id="PF01255">
    <property type="entry name" value="Prenyltransf"/>
    <property type="match status" value="1"/>
</dbReference>
<feature type="binding site" evidence="2">
    <location>
        <position position="19"/>
    </location>
    <ligand>
        <name>Mg(2+)</name>
        <dbReference type="ChEBI" id="CHEBI:18420"/>
    </ligand>
</feature>
<feature type="active site" evidence="2">
    <location>
        <position position="19"/>
    </location>
</feature>
<feature type="binding site" evidence="2">
    <location>
        <position position="182"/>
    </location>
    <ligand>
        <name>substrate</name>
    </ligand>
</feature>